<dbReference type="InterPro" id="IPR000640">
    <property type="entry name" value="EFG_V-like"/>
</dbReference>
<keyword evidence="1" id="KW-0547">Nucleotide-binding</keyword>
<dbReference type="InterPro" id="IPR000795">
    <property type="entry name" value="T_Tr_GTP-bd_dom"/>
</dbReference>
<evidence type="ECO:0000259" key="5">
    <source>
        <dbReference type="PROSITE" id="PS51722"/>
    </source>
</evidence>
<dbReference type="InterPro" id="IPR053905">
    <property type="entry name" value="EF-G-like_DII"/>
</dbReference>
<dbReference type="PANTHER" id="PTHR43261">
    <property type="entry name" value="TRANSLATION ELONGATION FACTOR G-RELATED"/>
    <property type="match status" value="1"/>
</dbReference>
<feature type="domain" description="Tr-type G" evidence="5">
    <location>
        <begin position="67"/>
        <end position="318"/>
    </location>
</feature>
<evidence type="ECO:0000256" key="1">
    <source>
        <dbReference type="ARBA" id="ARBA00022741"/>
    </source>
</evidence>
<dbReference type="PROSITE" id="PS00301">
    <property type="entry name" value="G_TR_1"/>
    <property type="match status" value="1"/>
</dbReference>
<dbReference type="InterPro" id="IPR020568">
    <property type="entry name" value="Ribosomal_Su5_D2-typ_SF"/>
</dbReference>
<dbReference type="EMBL" id="SDWT01000001">
    <property type="protein sequence ID" value="RYB94927.1"/>
    <property type="molecule type" value="Genomic_DNA"/>
</dbReference>
<dbReference type="InterPro" id="IPR031157">
    <property type="entry name" value="G_TR_CS"/>
</dbReference>
<feature type="region of interest" description="Disordered" evidence="4">
    <location>
        <begin position="1"/>
        <end position="67"/>
    </location>
</feature>
<dbReference type="InterPro" id="IPR005225">
    <property type="entry name" value="Small_GTP-bd"/>
</dbReference>
<dbReference type="PROSITE" id="PS51722">
    <property type="entry name" value="G_TR_2"/>
    <property type="match status" value="1"/>
</dbReference>
<evidence type="ECO:0000256" key="3">
    <source>
        <dbReference type="ARBA" id="ARBA00023134"/>
    </source>
</evidence>
<comment type="caution">
    <text evidence="6">The sequence shown here is derived from an EMBL/GenBank/DDBJ whole genome shotgun (WGS) entry which is preliminary data.</text>
</comment>
<keyword evidence="3" id="KW-0342">GTP-binding</keyword>
<dbReference type="Gene3D" id="3.30.230.10">
    <property type="match status" value="1"/>
</dbReference>
<evidence type="ECO:0000256" key="2">
    <source>
        <dbReference type="ARBA" id="ARBA00022917"/>
    </source>
</evidence>
<keyword evidence="2" id="KW-0648">Protein biosynthesis</keyword>
<dbReference type="AlphaFoldDB" id="A0A4Q2S0A7"/>
<dbReference type="Gene3D" id="3.30.70.870">
    <property type="entry name" value="Elongation Factor G (Translational Gtpase), domain 3"/>
    <property type="match status" value="1"/>
</dbReference>
<dbReference type="SUPFAM" id="SSF52540">
    <property type="entry name" value="P-loop containing nucleoside triphosphate hydrolases"/>
    <property type="match status" value="1"/>
</dbReference>
<dbReference type="PRINTS" id="PR01037">
    <property type="entry name" value="TCRTETOQM"/>
</dbReference>
<dbReference type="OrthoDB" id="9801472at2"/>
<dbReference type="GO" id="GO:0006412">
    <property type="term" value="P:translation"/>
    <property type="evidence" value="ECO:0007669"/>
    <property type="project" value="UniProtKB-KW"/>
</dbReference>
<dbReference type="GO" id="GO:0005525">
    <property type="term" value="F:GTP binding"/>
    <property type="evidence" value="ECO:0007669"/>
    <property type="project" value="UniProtKB-KW"/>
</dbReference>
<dbReference type="NCBIfam" id="TIGR00231">
    <property type="entry name" value="small_GTP"/>
    <property type="match status" value="1"/>
</dbReference>
<reference evidence="6 7" key="1">
    <citation type="submission" date="2019-01" db="EMBL/GenBank/DDBJ databases">
        <title>Novel species of Nocardioides.</title>
        <authorList>
            <person name="Liu Q."/>
            <person name="Xin Y.-H."/>
        </authorList>
    </citation>
    <scope>NUCLEOTIDE SEQUENCE [LARGE SCALE GENOMIC DNA]</scope>
    <source>
        <strain evidence="6 7">CGMCC 4.6882</strain>
    </source>
</reference>
<dbReference type="SUPFAM" id="SSF54980">
    <property type="entry name" value="EF-G C-terminal domain-like"/>
    <property type="match status" value="2"/>
</dbReference>
<evidence type="ECO:0000256" key="4">
    <source>
        <dbReference type="SAM" id="MobiDB-lite"/>
    </source>
</evidence>
<keyword evidence="7" id="KW-1185">Reference proteome</keyword>
<dbReference type="SMART" id="SM00889">
    <property type="entry name" value="EFG_IV"/>
    <property type="match status" value="1"/>
</dbReference>
<dbReference type="InterPro" id="IPR009000">
    <property type="entry name" value="Transl_B-barrel_sf"/>
</dbReference>
<feature type="compositionally biased region" description="Basic and acidic residues" evidence="4">
    <location>
        <begin position="41"/>
        <end position="52"/>
    </location>
</feature>
<dbReference type="Gene3D" id="2.40.30.10">
    <property type="entry name" value="Translation factors"/>
    <property type="match status" value="1"/>
</dbReference>
<dbReference type="SUPFAM" id="SSF54211">
    <property type="entry name" value="Ribosomal protein S5 domain 2-like"/>
    <property type="match status" value="1"/>
</dbReference>
<dbReference type="Pfam" id="PF00679">
    <property type="entry name" value="EFG_C"/>
    <property type="match status" value="1"/>
</dbReference>
<dbReference type="GO" id="GO:0032790">
    <property type="term" value="P:ribosome disassembly"/>
    <property type="evidence" value="ECO:0007669"/>
    <property type="project" value="TreeGrafter"/>
</dbReference>
<evidence type="ECO:0000313" key="6">
    <source>
        <dbReference type="EMBL" id="RYB94927.1"/>
    </source>
</evidence>
<dbReference type="GO" id="GO:0003924">
    <property type="term" value="F:GTPase activity"/>
    <property type="evidence" value="ECO:0007669"/>
    <property type="project" value="InterPro"/>
</dbReference>
<dbReference type="Pfam" id="PF22042">
    <property type="entry name" value="EF-G_D2"/>
    <property type="match status" value="1"/>
</dbReference>
<evidence type="ECO:0000313" key="7">
    <source>
        <dbReference type="Proteomes" id="UP000294071"/>
    </source>
</evidence>
<sequence>MRLVEAPTPSPGATGPGANPLPEQAGGAYGGWAGSAGTLEIPREAPRCEQRTHPSASTSSKGPRVQPRSLNLGILAHVDAGKTTLTERLLHHCGVIDRPGSVDAGTTQTDSLDLERRRGITIKSAVVALPLDGLVVNVIDTPGHPDFVAEVERVLGVLDGAVLVLSAVEGVQPQTRILMRALQRLKVPTLLFVNKVDRVGADLDAVLAAVRTRLTPAVLPMGTTRATGSRGAEFVAFPPDDAAFLEREAVALAEHDDDLLAAYVDGRARTAAELVGSVADQTGACRLHPVFAGSAATGAGIAELVAGIASLLPTATPDPGGPASGRAFKVDRGAAGEKVAYVRMFSGALRVRQRLELAGDRTGKVASIELFRDGHWERADEVGAGQVARLLGLTAVRVGDGFGTSARAEEHHFPPPTLEASVEACAVEQRTALRVALAQLADQDPLIAARTDVAGHPTLSLYGRVQQEVIASTLAEEHGIEVEFSEASVLHVERPRRAGAAVERFNTPSNPYWATIGIRITPAEPGSGVALDLECPLRDLPLFLFGSVEHFTSVMRQHVSRALERGPSGWEVTDCRVALVEVGYASWDGPPSQRGPVPTALDFRKLTPLVVGQALARATTRVCEPVLRVDLEVPTRVAPQLQQLLGRWGTEITGQTAFGDLTRLEARVVATRLHDLQHRLPDLTGGEGVLDARFDGYQPVRGRGPVRRG</sequence>
<dbReference type="InterPro" id="IPR014721">
    <property type="entry name" value="Ribsml_uS5_D2-typ_fold_subgr"/>
</dbReference>
<dbReference type="SUPFAM" id="SSF50447">
    <property type="entry name" value="Translation proteins"/>
    <property type="match status" value="1"/>
</dbReference>
<feature type="compositionally biased region" description="Low complexity" evidence="4">
    <location>
        <begin position="11"/>
        <end position="20"/>
    </location>
</feature>
<accession>A0A4Q2S0A7</accession>
<dbReference type="CDD" id="cd04168">
    <property type="entry name" value="TetM_like"/>
    <property type="match status" value="1"/>
</dbReference>
<dbReference type="InterPro" id="IPR005517">
    <property type="entry name" value="Transl_elong_EFG/EF2_IV"/>
</dbReference>
<proteinExistence type="predicted"/>
<dbReference type="Proteomes" id="UP000294071">
    <property type="component" value="Unassembled WGS sequence"/>
</dbReference>
<organism evidence="6 7">
    <name type="scientific">Nocardioides oleivorans</name>
    <dbReference type="NCBI Taxonomy" id="273676"/>
    <lineage>
        <taxon>Bacteria</taxon>
        <taxon>Bacillati</taxon>
        <taxon>Actinomycetota</taxon>
        <taxon>Actinomycetes</taxon>
        <taxon>Propionibacteriales</taxon>
        <taxon>Nocardioidaceae</taxon>
        <taxon>Nocardioides</taxon>
    </lineage>
</organism>
<dbReference type="InterPro" id="IPR035647">
    <property type="entry name" value="EFG_III/V"/>
</dbReference>
<protein>
    <submittedName>
        <fullName evidence="6">TetM/TetW/TetO/TetS family tetracycline resistance ribosomal protection protein</fullName>
    </submittedName>
</protein>
<gene>
    <name evidence="6" type="ORF">EUA93_11565</name>
</gene>
<name>A0A4Q2S0A7_9ACTN</name>
<dbReference type="InterPro" id="IPR027417">
    <property type="entry name" value="P-loop_NTPase"/>
</dbReference>
<dbReference type="Gene3D" id="3.40.50.300">
    <property type="entry name" value="P-loop containing nucleotide triphosphate hydrolases"/>
    <property type="match status" value="1"/>
</dbReference>
<dbReference type="PRINTS" id="PR00315">
    <property type="entry name" value="ELONGATNFCT"/>
</dbReference>
<dbReference type="PANTHER" id="PTHR43261:SF1">
    <property type="entry name" value="RIBOSOME-RELEASING FACTOR 2, MITOCHONDRIAL"/>
    <property type="match status" value="1"/>
</dbReference>
<dbReference type="Pfam" id="PF00009">
    <property type="entry name" value="GTP_EFTU"/>
    <property type="match status" value="1"/>
</dbReference>